<dbReference type="HOGENOM" id="CLU_001703_0_0_1"/>
<dbReference type="STRING" id="431595.K3X5K4"/>
<dbReference type="PANTHER" id="PTHR23315:SF7">
    <property type="entry name" value="U-BOX DOMAIN-CONTAINING PROTEIN 4"/>
    <property type="match status" value="1"/>
</dbReference>
<keyword evidence="3" id="KW-1185">Reference proteome</keyword>
<dbReference type="InterPro" id="IPR000225">
    <property type="entry name" value="Armadillo"/>
</dbReference>
<evidence type="ECO:0008006" key="4">
    <source>
        <dbReference type="Google" id="ProtNLM"/>
    </source>
</evidence>
<dbReference type="EnsemblProtists" id="PYU1_T012503">
    <property type="protein sequence ID" value="PYU1_T012503"/>
    <property type="gene ID" value="PYU1_G012477"/>
</dbReference>
<dbReference type="SUPFAM" id="SSF48371">
    <property type="entry name" value="ARM repeat"/>
    <property type="match status" value="4"/>
</dbReference>
<evidence type="ECO:0000313" key="3">
    <source>
        <dbReference type="Proteomes" id="UP000019132"/>
    </source>
</evidence>
<dbReference type="PROSITE" id="PS50176">
    <property type="entry name" value="ARM_REPEAT"/>
    <property type="match status" value="1"/>
</dbReference>
<dbReference type="VEuPathDB" id="FungiDB:PYU1_G012477"/>
<dbReference type="Proteomes" id="UP000019132">
    <property type="component" value="Unassembled WGS sequence"/>
</dbReference>
<reference evidence="3" key="1">
    <citation type="journal article" date="2010" name="Genome Biol.">
        <title>Genome sequence of the necrotrophic plant pathogen Pythium ultimum reveals original pathogenicity mechanisms and effector repertoire.</title>
        <authorList>
            <person name="Levesque C.A."/>
            <person name="Brouwer H."/>
            <person name="Cano L."/>
            <person name="Hamilton J.P."/>
            <person name="Holt C."/>
            <person name="Huitema E."/>
            <person name="Raffaele S."/>
            <person name="Robideau G.P."/>
            <person name="Thines M."/>
            <person name="Win J."/>
            <person name="Zerillo M.M."/>
            <person name="Beakes G.W."/>
            <person name="Boore J.L."/>
            <person name="Busam D."/>
            <person name="Dumas B."/>
            <person name="Ferriera S."/>
            <person name="Fuerstenberg S.I."/>
            <person name="Gachon C.M."/>
            <person name="Gaulin E."/>
            <person name="Govers F."/>
            <person name="Grenville-Briggs L."/>
            <person name="Horner N."/>
            <person name="Hostetler J."/>
            <person name="Jiang R.H."/>
            <person name="Johnson J."/>
            <person name="Krajaejun T."/>
            <person name="Lin H."/>
            <person name="Meijer H.J."/>
            <person name="Moore B."/>
            <person name="Morris P."/>
            <person name="Phuntmart V."/>
            <person name="Puiu D."/>
            <person name="Shetty J."/>
            <person name="Stajich J.E."/>
            <person name="Tripathy S."/>
            <person name="Wawra S."/>
            <person name="van West P."/>
            <person name="Whitty B.R."/>
            <person name="Coutinho P.M."/>
            <person name="Henrissat B."/>
            <person name="Martin F."/>
            <person name="Thomas P.D."/>
            <person name="Tyler B.M."/>
            <person name="De Vries R.P."/>
            <person name="Kamoun S."/>
            <person name="Yandell M."/>
            <person name="Tisserat N."/>
            <person name="Buell C.R."/>
        </authorList>
    </citation>
    <scope>NUCLEOTIDE SEQUENCE</scope>
    <source>
        <strain evidence="3">DAOM:BR144</strain>
    </source>
</reference>
<dbReference type="InterPro" id="IPR011989">
    <property type="entry name" value="ARM-like"/>
</dbReference>
<proteinExistence type="predicted"/>
<name>K3X5K4_GLOUD</name>
<dbReference type="InParanoid" id="K3X5K4"/>
<dbReference type="Gene3D" id="1.25.10.10">
    <property type="entry name" value="Leucine-rich Repeat Variant"/>
    <property type="match status" value="5"/>
</dbReference>
<feature type="repeat" description="ARM" evidence="1">
    <location>
        <begin position="520"/>
        <end position="564"/>
    </location>
</feature>
<evidence type="ECO:0000313" key="2">
    <source>
        <dbReference type="EnsemblProtists" id="PYU1_T012503"/>
    </source>
</evidence>
<sequence>MAASNSLLNAALSSPKAPFLGRKNGRKKVGSEFHSRAFRPYVGDIFGTRGEYIDGMLYMSRMKRSYQITFGDSSSYGRTSATGAAWGMDLARTNEGRHALKDAVSDALFTASTAANGASSGASTTNKAFGTAALELSDAAHLAAVDDPGYDNLQAKQRRRCLLTLSNWSSNPENAVLMVQENVVEALILLCKPNDSVTRLHCVTALMNLSHIVELRKVIVRQGAVKTVAEIVDETEEKTLRTACAITLCNLCCLEGEEEVLVQDGAVSALSVLITEQPKVSWLCRTALFNLTCVREPYQKIESVLKMFITLTTSSGGVSTEDCDEITAKALCNLSNFKRIRLRLMEEGIVSAISSLIHMHASEIQEMLAYVMLNLSAVRACRSEMVAKGCMGTLISLTDATGAVAAKLLIASTLFNLSKEPGNRLRMVFEGLLLLVNELCRGPLGYAAGSEALRRVCANTLYNISCNEDTRVKLVERDAVSILSSLSKRTTDTNAKKMCTLALCNLLSVQQAAADIMNAGAITALIQLSMAPDQTLETKRVFSQALHGLCQQSETRDAVARAGVIQAIIYLSSVEAPSPGTAAVDAAPLTPEHSKLLREIRARCTAALACLAADERQTTQVCNVEVVLCVARILVLERSHIAIERFCCSCLSLLCRDEHCSQIMADEGAIQVVLSTCMETQDLETKASCCHVLASMSCHPSCCMALVRMGVISVLATLAKIKGDTGIQRCCAITLANLSAEPAIRDVLVTAGIVGILSMLSNSYSEESQRDCAKVLCNLSCVSGSEAHLVTEGAIGVLMMISMVRAVNATTKETCVRALFNLLNAETIKRMVQEGLVKVLPTFAALEMGNALDIVTMLFMKLVNHPVGRNALCTERSSLKSLFTLMEHSLATSRDNRSTFPLFESLLCELVHYENSRLPSVNAGIVDALHKLTIRTSTNSLLELSEDAESTSCTARRLALVLFTLSKYEETRMAAASSASIATLTTFLKRHPPRSNCSDGECVVFAVSTICSLAWHEITCSRLEHPEISSVLVQLLTTNSGFDGVLGGASDQKFQLGYHYPACAIKTTVLTLCCLSHNQEMLATLLNDRIIDCVYGILCQDSVQQRCDANAQLVKDREFLALVCILFRQLSHMSLFKSMITGQHSLVIPLFCTLTELVAGNDTESSLDCADALCSITFASVRSANISPAAANSSVTKSDRIPCAGLVAPNVMKAIASLAAENQLAETRWRSTASLWALSLVPEYRDRLVALGCTRLLVDESYRTETNAYLSILKCCAGALCNLTMPVASFSGGGDHIHSIAHTNAARMVDEGAVPALLQLSKLENTDIREHCTLALTNLSGQSPKVESGAVSALLNLSLQVTLPSSSHRPGTAHTGALSRPPIVNNARHKQFAKLPDFPMVIERHETLGECKYEADLVA</sequence>
<dbReference type="OMA" id="LYMSRMK"/>
<reference evidence="3" key="2">
    <citation type="submission" date="2010-04" db="EMBL/GenBank/DDBJ databases">
        <authorList>
            <person name="Buell R."/>
            <person name="Hamilton J."/>
            <person name="Hostetler J."/>
        </authorList>
    </citation>
    <scope>NUCLEOTIDE SEQUENCE [LARGE SCALE GENOMIC DNA]</scope>
    <source>
        <strain evidence="3">DAOM:BR144</strain>
    </source>
</reference>
<dbReference type="InterPro" id="IPR016024">
    <property type="entry name" value="ARM-type_fold"/>
</dbReference>
<evidence type="ECO:0000256" key="1">
    <source>
        <dbReference type="PROSITE-ProRule" id="PRU00259"/>
    </source>
</evidence>
<protein>
    <recommendedName>
        <fullName evidence="4">Armadillo repeat-containing domain-containing protein</fullName>
    </recommendedName>
</protein>
<dbReference type="EMBL" id="GL376610">
    <property type="status" value="NOT_ANNOTATED_CDS"/>
    <property type="molecule type" value="Genomic_DNA"/>
</dbReference>
<dbReference type="PANTHER" id="PTHR23315">
    <property type="entry name" value="U BOX DOMAIN-CONTAINING"/>
    <property type="match status" value="1"/>
</dbReference>
<dbReference type="eggNOG" id="ENOG502QPXB">
    <property type="taxonomic scope" value="Eukaryota"/>
</dbReference>
<dbReference type="SMART" id="SM00185">
    <property type="entry name" value="ARM"/>
    <property type="match status" value="12"/>
</dbReference>
<reference evidence="2" key="3">
    <citation type="submission" date="2015-02" db="UniProtKB">
        <authorList>
            <consortium name="EnsemblProtists"/>
        </authorList>
    </citation>
    <scope>IDENTIFICATION</scope>
    <source>
        <strain evidence="2">DAOM BR144</strain>
    </source>
</reference>
<accession>K3X5K4</accession>
<organism evidence="2 3">
    <name type="scientific">Globisporangium ultimum (strain ATCC 200006 / CBS 805.95 / DAOM BR144)</name>
    <name type="common">Pythium ultimum</name>
    <dbReference type="NCBI Taxonomy" id="431595"/>
    <lineage>
        <taxon>Eukaryota</taxon>
        <taxon>Sar</taxon>
        <taxon>Stramenopiles</taxon>
        <taxon>Oomycota</taxon>
        <taxon>Peronosporomycetes</taxon>
        <taxon>Pythiales</taxon>
        <taxon>Pythiaceae</taxon>
        <taxon>Globisporangium</taxon>
    </lineage>
</organism>